<name>A0A7C9CZJ1_OPUST</name>
<reference evidence="2" key="2">
    <citation type="submission" date="2020-07" db="EMBL/GenBank/DDBJ databases">
        <authorList>
            <person name="Vera ALvarez R."/>
            <person name="Arias-Moreno D.M."/>
            <person name="Jimenez-Jacinto V."/>
            <person name="Jimenez-Bremont J.F."/>
            <person name="Swaminathan K."/>
            <person name="Moose S.P."/>
            <person name="Guerrero-Gonzalez M.L."/>
            <person name="Marino-Ramirez L."/>
            <person name="Landsman D."/>
            <person name="Rodriguez-Kessler M."/>
            <person name="Delgado-Sanchez P."/>
        </authorList>
    </citation>
    <scope>NUCLEOTIDE SEQUENCE</scope>
    <source>
        <tissue evidence="2">Cladode</tissue>
    </source>
</reference>
<accession>A0A7C9CZJ1</accession>
<evidence type="ECO:0000313" key="2">
    <source>
        <dbReference type="EMBL" id="MBA4624909.1"/>
    </source>
</evidence>
<organism evidence="2">
    <name type="scientific">Opuntia streptacantha</name>
    <name type="common">Prickly pear cactus</name>
    <name type="synonym">Opuntia cardona</name>
    <dbReference type="NCBI Taxonomy" id="393608"/>
    <lineage>
        <taxon>Eukaryota</taxon>
        <taxon>Viridiplantae</taxon>
        <taxon>Streptophyta</taxon>
        <taxon>Embryophyta</taxon>
        <taxon>Tracheophyta</taxon>
        <taxon>Spermatophyta</taxon>
        <taxon>Magnoliopsida</taxon>
        <taxon>eudicotyledons</taxon>
        <taxon>Gunneridae</taxon>
        <taxon>Pentapetalae</taxon>
        <taxon>Caryophyllales</taxon>
        <taxon>Cactineae</taxon>
        <taxon>Cactaceae</taxon>
        <taxon>Opuntioideae</taxon>
        <taxon>Opuntia</taxon>
    </lineage>
</organism>
<proteinExistence type="predicted"/>
<keyword evidence="1" id="KW-0812">Transmembrane</keyword>
<keyword evidence="1" id="KW-0472">Membrane</keyword>
<dbReference type="EMBL" id="GISG01049355">
    <property type="protein sequence ID" value="MBA4624909.1"/>
    <property type="molecule type" value="Transcribed_RNA"/>
</dbReference>
<keyword evidence="1" id="KW-1133">Transmembrane helix</keyword>
<dbReference type="EMBL" id="GISG01049356">
    <property type="protein sequence ID" value="MBA4624910.1"/>
    <property type="molecule type" value="Transcribed_RNA"/>
</dbReference>
<sequence>MDWRLGDTVIAFIQLSWIHDQGLRNDAWIVFYYDCITVMVLVEARMYCLMYIIIYMLLSVFLMASENPGVDNPCGVSKAFLSTAFGLRPSLDYCFVWFDIIIRLCRTNCRTLVD</sequence>
<evidence type="ECO:0000256" key="1">
    <source>
        <dbReference type="SAM" id="Phobius"/>
    </source>
</evidence>
<protein>
    <submittedName>
        <fullName evidence="2">Uncharacterized protein</fullName>
    </submittedName>
</protein>
<feature type="transmembrane region" description="Helical" evidence="1">
    <location>
        <begin position="46"/>
        <end position="64"/>
    </location>
</feature>
<reference evidence="2" key="1">
    <citation type="journal article" date="2013" name="J. Plant Res.">
        <title>Effect of fungi and light on seed germination of three Opuntia species from semiarid lands of central Mexico.</title>
        <authorList>
            <person name="Delgado-Sanchez P."/>
            <person name="Jimenez-Bremont J.F."/>
            <person name="Guerrero-Gonzalez Mde L."/>
            <person name="Flores J."/>
        </authorList>
    </citation>
    <scope>NUCLEOTIDE SEQUENCE</scope>
    <source>
        <tissue evidence="2">Cladode</tissue>
    </source>
</reference>
<dbReference type="AlphaFoldDB" id="A0A7C9CZJ1"/>